<name>A0ABT6AG08_9BURK</name>
<dbReference type="Pfam" id="PF00816">
    <property type="entry name" value="Histone_HNS"/>
    <property type="match status" value="1"/>
</dbReference>
<evidence type="ECO:0000256" key="1">
    <source>
        <dbReference type="SAM" id="MobiDB-lite"/>
    </source>
</evidence>
<evidence type="ECO:0000259" key="2">
    <source>
        <dbReference type="Pfam" id="PF00816"/>
    </source>
</evidence>
<evidence type="ECO:0000313" key="4">
    <source>
        <dbReference type="Proteomes" id="UP001216674"/>
    </source>
</evidence>
<keyword evidence="4" id="KW-1185">Reference proteome</keyword>
<dbReference type="SUPFAM" id="SSF81273">
    <property type="entry name" value="H-NS histone-like proteins"/>
    <property type="match status" value="1"/>
</dbReference>
<sequence>MSLEIERTAATVWIRVQMARHGLTLTELQAASSFPEKAPPPAPEPARTYRNTEGQKWDGQGEMPAWLQQAINAGQSAEHFRVA</sequence>
<dbReference type="Proteomes" id="UP001216674">
    <property type="component" value="Unassembled WGS sequence"/>
</dbReference>
<reference evidence="3 4" key="1">
    <citation type="submission" date="2023-03" db="EMBL/GenBank/DDBJ databases">
        <title>Draft assemblies of triclosan tolerant bacteria isolated from returned activated sludge.</title>
        <authorList>
            <person name="Van Hamelsveld S."/>
        </authorList>
    </citation>
    <scope>NUCLEOTIDE SEQUENCE [LARGE SCALE GENOMIC DNA]</scope>
    <source>
        <strain evidence="3 4">GW210010_S58</strain>
    </source>
</reference>
<dbReference type="InterPro" id="IPR037150">
    <property type="entry name" value="H-NS_C_dom_sf"/>
</dbReference>
<accession>A0ABT6AG08</accession>
<dbReference type="Gene3D" id="4.10.430.10">
    <property type="entry name" value="Histone-like protein H-NS, C-terminal domain"/>
    <property type="match status" value="1"/>
</dbReference>
<dbReference type="RefSeq" id="WP_276263386.1">
    <property type="nucleotide sequence ID" value="NZ_JARJLM010000013.1"/>
</dbReference>
<feature type="domain" description="DNA-binding protein H-NS-like C-terminal" evidence="2">
    <location>
        <begin position="49"/>
        <end position="82"/>
    </location>
</feature>
<evidence type="ECO:0000313" key="3">
    <source>
        <dbReference type="EMBL" id="MDF3831535.1"/>
    </source>
</evidence>
<proteinExistence type="predicted"/>
<feature type="region of interest" description="Disordered" evidence="1">
    <location>
        <begin position="31"/>
        <end position="62"/>
    </location>
</feature>
<dbReference type="EMBL" id="JARJLM010000013">
    <property type="protein sequence ID" value="MDF3831535.1"/>
    <property type="molecule type" value="Genomic_DNA"/>
</dbReference>
<comment type="caution">
    <text evidence="3">The sequence shown here is derived from an EMBL/GenBank/DDBJ whole genome shotgun (WGS) entry which is preliminary data.</text>
</comment>
<dbReference type="InterPro" id="IPR027444">
    <property type="entry name" value="H-NS_C_dom"/>
</dbReference>
<organism evidence="3 4">
    <name type="scientific">Cupriavidus basilensis</name>
    <dbReference type="NCBI Taxonomy" id="68895"/>
    <lineage>
        <taxon>Bacteria</taxon>
        <taxon>Pseudomonadati</taxon>
        <taxon>Pseudomonadota</taxon>
        <taxon>Betaproteobacteria</taxon>
        <taxon>Burkholderiales</taxon>
        <taxon>Burkholderiaceae</taxon>
        <taxon>Cupriavidus</taxon>
    </lineage>
</organism>
<gene>
    <name evidence="3" type="ORF">P3W85_00955</name>
</gene>
<protein>
    <submittedName>
        <fullName evidence="3">H-NS family nucleoid-associated regulatory protein</fullName>
    </submittedName>
</protein>